<dbReference type="InterPro" id="IPR047002">
    <property type="entry name" value="Tcp10_C_sf"/>
</dbReference>
<keyword evidence="1" id="KW-0175">Coiled coil</keyword>
<keyword evidence="3" id="KW-1185">Reference proteome</keyword>
<evidence type="ECO:0000256" key="2">
    <source>
        <dbReference type="SAM" id="MobiDB-lite"/>
    </source>
</evidence>
<sequence>MLKEKDEPQRCSLGGITQEKTNIQQQASHPPRSHLLFGRMHRTAFTASYYTSYYSMVLPPKPFLRKRSGISGRLMVKFLPLTLNYWPALQEKIHYPTNINAAKQQSTSSDVSSDNQTPAVDNEAQDSNRPYTAGTADSGCPEDACSVVLSPNSNRKDDNVESVVIDVTDCTNSNSAASSEVRSNRGAPSIINDLSGFSTNETNTAFAASRNFDNDDRVMQKVSTNVSVGNSIAGNVESQILNMISPRTSENSQDTDDTRSRHWRQVIREFASETKQKAELLSLESVSANGGSSAASSNRSEQIPEGIPHFMNWCRREGRQKSHTAREILPSVFSKKTGGGIYAHVKKVGNNAEKMDTVLLETSLENLTSGHITEGKKMQQTVESSATERNLAKQLRDLIAHVDLAREYRHHEYERLEEIFDQALQEKEYFRQQVNELKKRVVQLEEDKQARQENLAVREEAEKIRSADIERLRRENAILNRQRKQKDGSNTALVNLLKEQISDLRILVRDFDRQRNELRMQIRKSNTVLKEKNEIIEQLKSEKTHLEKRIAIIAKNKAAFRGRLAENSISAQAIARASKNATVTTSTKDLTPQNNEFCITNARDSGRHTSQINNVSSRMQNTVNIVENTDTLSDNEDVVVVEEGVTPARLGKNVRWNEPLETMASISPPLCAHSPLNLPNSDMQLILTENNMVGRASLYRSEKDFTVYTLTHCGCHFYEYSNTDTRWIHSSKLYQVNYYGQAGATTVEICGGKLLVRHFLTGQLEIYRGDGETTVVTPDGRRIEVVRDKSGSVRVEIYGLDGRVRIRGRGEAEIEHRATQTSCHRMDGSYASYIASDDSMEWRSPDYTVHRFKNGDTKVRLNLIDTSITMLVMDVGTVKHLSNPFHRRLSKYCVEWGTVARKRSRVIAAAQSGVLNQL</sequence>
<evidence type="ECO:0000256" key="1">
    <source>
        <dbReference type="SAM" id="Coils"/>
    </source>
</evidence>
<dbReference type="Proteomes" id="UP000095285">
    <property type="component" value="Unassembled WGS sequence"/>
</dbReference>
<name>A0A1I7VMF0_LOALO</name>
<feature type="compositionally biased region" description="Polar residues" evidence="2">
    <location>
        <begin position="104"/>
        <end position="130"/>
    </location>
</feature>
<proteinExistence type="predicted"/>
<dbReference type="Gene3D" id="2.60.450.20">
    <property type="match status" value="1"/>
</dbReference>
<dbReference type="STRING" id="7209.A0A1I7VMF0"/>
<reference evidence="3" key="1">
    <citation type="submission" date="2012-04" db="EMBL/GenBank/DDBJ databases">
        <title>The Genome Sequence of Loa loa.</title>
        <authorList>
            <consortium name="The Broad Institute Genome Sequencing Platform"/>
            <consortium name="Broad Institute Genome Sequencing Center for Infectious Disease"/>
            <person name="Nutman T.B."/>
            <person name="Fink D.L."/>
            <person name="Russ C."/>
            <person name="Young S."/>
            <person name="Zeng Q."/>
            <person name="Gargeya S."/>
            <person name="Alvarado L."/>
            <person name="Berlin A."/>
            <person name="Chapman S.B."/>
            <person name="Chen Z."/>
            <person name="Freedman E."/>
            <person name="Gellesch M."/>
            <person name="Goldberg J."/>
            <person name="Griggs A."/>
            <person name="Gujja S."/>
            <person name="Heilman E.R."/>
            <person name="Heiman D."/>
            <person name="Howarth C."/>
            <person name="Mehta T."/>
            <person name="Neiman D."/>
            <person name="Pearson M."/>
            <person name="Roberts A."/>
            <person name="Saif S."/>
            <person name="Shea T."/>
            <person name="Shenoy N."/>
            <person name="Sisk P."/>
            <person name="Stolte C."/>
            <person name="Sykes S."/>
            <person name="White J."/>
            <person name="Yandava C."/>
            <person name="Haas B."/>
            <person name="Henn M.R."/>
            <person name="Nusbaum C."/>
            <person name="Birren B."/>
        </authorList>
    </citation>
    <scope>NUCLEOTIDE SEQUENCE [LARGE SCALE GENOMIC DNA]</scope>
</reference>
<reference evidence="4" key="2">
    <citation type="submission" date="2016-11" db="UniProtKB">
        <authorList>
            <consortium name="WormBaseParasite"/>
        </authorList>
    </citation>
    <scope>IDENTIFICATION</scope>
</reference>
<feature type="coiled-coil region" evidence="1">
    <location>
        <begin position="522"/>
        <end position="556"/>
    </location>
</feature>
<dbReference type="WBParaSite" id="EN70_4155">
    <property type="protein sequence ID" value="EN70_4155"/>
    <property type="gene ID" value="EN70_4155"/>
</dbReference>
<organism evidence="3 4">
    <name type="scientific">Loa loa</name>
    <name type="common">Eye worm</name>
    <name type="synonym">Filaria loa</name>
    <dbReference type="NCBI Taxonomy" id="7209"/>
    <lineage>
        <taxon>Eukaryota</taxon>
        <taxon>Metazoa</taxon>
        <taxon>Ecdysozoa</taxon>
        <taxon>Nematoda</taxon>
        <taxon>Chromadorea</taxon>
        <taxon>Rhabditida</taxon>
        <taxon>Spirurina</taxon>
        <taxon>Spiruromorpha</taxon>
        <taxon>Filarioidea</taxon>
        <taxon>Onchocercidae</taxon>
        <taxon>Loa</taxon>
    </lineage>
</organism>
<feature type="region of interest" description="Disordered" evidence="2">
    <location>
        <begin position="104"/>
        <end position="139"/>
    </location>
</feature>
<dbReference type="AlphaFoldDB" id="A0A1I7VMF0"/>
<evidence type="ECO:0000313" key="4">
    <source>
        <dbReference type="WBParaSite" id="EN70_4155"/>
    </source>
</evidence>
<feature type="coiled-coil region" evidence="1">
    <location>
        <begin position="413"/>
        <end position="489"/>
    </location>
</feature>
<protein>
    <submittedName>
        <fullName evidence="4">J domain-containing protein</fullName>
    </submittedName>
</protein>
<evidence type="ECO:0000313" key="3">
    <source>
        <dbReference type="Proteomes" id="UP000095285"/>
    </source>
</evidence>
<accession>A0A1I7VMF0</accession>